<keyword evidence="6" id="KW-0479">Metal-binding</keyword>
<name>A0A316GAB0_9RHOB</name>
<dbReference type="InterPro" id="IPR000192">
    <property type="entry name" value="Aminotrans_V_dom"/>
</dbReference>
<protein>
    <recommendedName>
        <fullName evidence="4">Cysteine desulfurase</fullName>
    </recommendedName>
</protein>
<dbReference type="Pfam" id="PF00266">
    <property type="entry name" value="Aminotran_5"/>
    <property type="match status" value="2"/>
</dbReference>
<dbReference type="GO" id="GO:0046872">
    <property type="term" value="F:metal ion binding"/>
    <property type="evidence" value="ECO:0007669"/>
    <property type="project" value="UniProtKB-KW"/>
</dbReference>
<dbReference type="EMBL" id="QGGV01000002">
    <property type="protein sequence ID" value="PWK57844.1"/>
    <property type="molecule type" value="Genomic_DNA"/>
</dbReference>
<evidence type="ECO:0000256" key="4">
    <source>
        <dbReference type="ARBA" id="ARBA00013558"/>
    </source>
</evidence>
<comment type="similarity">
    <text evidence="3">Belongs to the class-V pyridoxal-phosphate-dependent aminotransferase family. NifS/IscS subfamily.</text>
</comment>
<evidence type="ECO:0000256" key="1">
    <source>
        <dbReference type="ARBA" id="ARBA00001933"/>
    </source>
</evidence>
<evidence type="ECO:0000256" key="6">
    <source>
        <dbReference type="ARBA" id="ARBA00022723"/>
    </source>
</evidence>
<comment type="cofactor">
    <cofactor evidence="1">
        <name>pyridoxal 5'-phosphate</name>
        <dbReference type="ChEBI" id="CHEBI:597326"/>
    </cofactor>
</comment>
<dbReference type="PIRSF" id="PIRSF005572">
    <property type="entry name" value="NifS"/>
    <property type="match status" value="1"/>
</dbReference>
<reference evidence="12 13" key="1">
    <citation type="submission" date="2018-05" db="EMBL/GenBank/DDBJ databases">
        <title>Genomic Encyclopedia of Type Strains, Phase IV (KMG-IV): sequencing the most valuable type-strain genomes for metagenomic binning, comparative biology and taxonomic classification.</title>
        <authorList>
            <person name="Goeker M."/>
        </authorList>
    </citation>
    <scope>NUCLEOTIDE SEQUENCE [LARGE SCALE GENOMIC DNA]</scope>
    <source>
        <strain evidence="12 13">DSM 103371</strain>
    </source>
</reference>
<evidence type="ECO:0000313" key="13">
    <source>
        <dbReference type="Proteomes" id="UP000245390"/>
    </source>
</evidence>
<dbReference type="InterPro" id="IPR015422">
    <property type="entry name" value="PyrdxlP-dep_Trfase_small"/>
</dbReference>
<evidence type="ECO:0000256" key="3">
    <source>
        <dbReference type="ARBA" id="ARBA00006490"/>
    </source>
</evidence>
<dbReference type="Proteomes" id="UP000245390">
    <property type="component" value="Unassembled WGS sequence"/>
</dbReference>
<keyword evidence="8" id="KW-0408">Iron</keyword>
<evidence type="ECO:0000256" key="2">
    <source>
        <dbReference type="ARBA" id="ARBA00003120"/>
    </source>
</evidence>
<proteinExistence type="inferred from homology"/>
<evidence type="ECO:0000256" key="9">
    <source>
        <dbReference type="ARBA" id="ARBA00023014"/>
    </source>
</evidence>
<keyword evidence="13" id="KW-1185">Reference proteome</keyword>
<comment type="caution">
    <text evidence="12">The sequence shown here is derived from an EMBL/GenBank/DDBJ whole genome shotgun (WGS) entry which is preliminary data.</text>
</comment>
<feature type="domain" description="Aminotransferase class V" evidence="11">
    <location>
        <begin position="153"/>
        <end position="347"/>
    </location>
</feature>
<organism evidence="12 13">
    <name type="scientific">Silicimonas algicola</name>
    <dbReference type="NCBI Taxonomy" id="1826607"/>
    <lineage>
        <taxon>Bacteria</taxon>
        <taxon>Pseudomonadati</taxon>
        <taxon>Pseudomonadota</taxon>
        <taxon>Alphaproteobacteria</taxon>
        <taxon>Rhodobacterales</taxon>
        <taxon>Paracoccaceae</taxon>
    </lineage>
</organism>
<dbReference type="PANTHER" id="PTHR11601:SF34">
    <property type="entry name" value="CYSTEINE DESULFURASE"/>
    <property type="match status" value="1"/>
</dbReference>
<dbReference type="Gene3D" id="3.90.1150.10">
    <property type="entry name" value="Aspartate Aminotransferase, domain 1"/>
    <property type="match status" value="2"/>
</dbReference>
<dbReference type="KEGG" id="salo:EF888_11735"/>
<dbReference type="Gene3D" id="3.40.640.10">
    <property type="entry name" value="Type I PLP-dependent aspartate aminotransferase-like (Major domain)"/>
    <property type="match status" value="2"/>
</dbReference>
<dbReference type="GO" id="GO:0051536">
    <property type="term" value="F:iron-sulfur cluster binding"/>
    <property type="evidence" value="ECO:0007669"/>
    <property type="project" value="UniProtKB-KW"/>
</dbReference>
<accession>A0A316GAB0</accession>
<gene>
    <name evidence="12" type="ORF">C8D95_102493</name>
</gene>
<evidence type="ECO:0000256" key="10">
    <source>
        <dbReference type="ARBA" id="ARBA00050776"/>
    </source>
</evidence>
<dbReference type="AlphaFoldDB" id="A0A316GAB0"/>
<evidence type="ECO:0000313" key="12">
    <source>
        <dbReference type="EMBL" id="PWK57844.1"/>
    </source>
</evidence>
<dbReference type="Gene3D" id="1.10.260.50">
    <property type="match status" value="2"/>
</dbReference>
<comment type="function">
    <text evidence="2">Catalyzes the removal of elemental sulfur atoms from cysteine to produce alanine. Seems to participate in the biosynthesis of the nitrogenase metalloclusters by providing the inorganic sulfur required for the Fe-S core formation.</text>
</comment>
<comment type="catalytic activity">
    <reaction evidence="10">
        <text>(sulfur carrier)-H + L-cysteine = (sulfur carrier)-SH + L-alanine</text>
        <dbReference type="Rhea" id="RHEA:43892"/>
        <dbReference type="Rhea" id="RHEA-COMP:14737"/>
        <dbReference type="Rhea" id="RHEA-COMP:14739"/>
        <dbReference type="ChEBI" id="CHEBI:29917"/>
        <dbReference type="ChEBI" id="CHEBI:35235"/>
        <dbReference type="ChEBI" id="CHEBI:57972"/>
        <dbReference type="ChEBI" id="CHEBI:64428"/>
        <dbReference type="EC" id="2.8.1.7"/>
    </reaction>
</comment>
<dbReference type="InterPro" id="IPR015421">
    <property type="entry name" value="PyrdxlP-dep_Trfase_major"/>
</dbReference>
<evidence type="ECO:0000256" key="5">
    <source>
        <dbReference type="ARBA" id="ARBA00022679"/>
    </source>
</evidence>
<keyword evidence="9" id="KW-0411">Iron-sulfur</keyword>
<dbReference type="GO" id="GO:0031071">
    <property type="term" value="F:cysteine desulfurase activity"/>
    <property type="evidence" value="ECO:0007669"/>
    <property type="project" value="UniProtKB-EC"/>
</dbReference>
<dbReference type="InterPro" id="IPR015424">
    <property type="entry name" value="PyrdxlP-dep_Trfase"/>
</dbReference>
<dbReference type="PANTHER" id="PTHR11601">
    <property type="entry name" value="CYSTEINE DESULFURYLASE FAMILY MEMBER"/>
    <property type="match status" value="1"/>
</dbReference>
<keyword evidence="7" id="KW-0663">Pyridoxal phosphate</keyword>
<dbReference type="RefSeq" id="WP_109758411.1">
    <property type="nucleotide sequence ID" value="NZ_CP034588.1"/>
</dbReference>
<keyword evidence="5" id="KW-0808">Transferase</keyword>
<evidence type="ECO:0000256" key="8">
    <source>
        <dbReference type="ARBA" id="ARBA00023004"/>
    </source>
</evidence>
<evidence type="ECO:0000259" key="11">
    <source>
        <dbReference type="Pfam" id="PF00266"/>
    </source>
</evidence>
<dbReference type="OrthoDB" id="9808002at2"/>
<sequence>MTGGAGRVYLDWNATAPLRPEAREAMLSAMEVAGNPSSVHAEGRAARALVENARADVAALVGCKPGEVVFTSGATEAARVLSTVPAQYDVLVDPTAHDAVWAHVRMSNWSERPDGPGHTLAMGLANSETGVITDPPDKLDGTYPFGAARADSLFLDVTQAVGRIPWSFAWSGAALACLSAHKLGGPKGVGALIVRDGMDITAIQSGGGQELGRRSGTENVTGIAGFGAAARAALRDLDAGVWTGVEKLRNILESALVSGAKETIFVGKESRRLPNTSCFVTPGWKGETQVMQMDLAGFAVSSGSACSSGKVKTPRVLQAMGLDARAAEGALRVSLGPTTTEDDIMRFADAWLKQERKYRQRAA</sequence>
<dbReference type="SUPFAM" id="SSF53383">
    <property type="entry name" value="PLP-dependent transferases"/>
    <property type="match status" value="1"/>
</dbReference>
<evidence type="ECO:0000256" key="7">
    <source>
        <dbReference type="ARBA" id="ARBA00022898"/>
    </source>
</evidence>
<dbReference type="InterPro" id="IPR016454">
    <property type="entry name" value="Cysteine_dSase"/>
</dbReference>
<feature type="domain" description="Aminotransferase class V" evidence="11">
    <location>
        <begin position="8"/>
        <end position="80"/>
    </location>
</feature>